<evidence type="ECO:0000313" key="2">
    <source>
        <dbReference type="Proteomes" id="UP000054995"/>
    </source>
</evidence>
<proteinExistence type="predicted"/>
<keyword evidence="2" id="KW-1185">Reference proteome</keyword>
<organism evidence="1 2">
    <name type="scientific">Trichinella pseudospiralis</name>
    <name type="common">Parasitic roundworm</name>
    <dbReference type="NCBI Taxonomy" id="6337"/>
    <lineage>
        <taxon>Eukaryota</taxon>
        <taxon>Metazoa</taxon>
        <taxon>Ecdysozoa</taxon>
        <taxon>Nematoda</taxon>
        <taxon>Enoplea</taxon>
        <taxon>Dorylaimia</taxon>
        <taxon>Trichinellida</taxon>
        <taxon>Trichinellidae</taxon>
        <taxon>Trichinella</taxon>
    </lineage>
</organism>
<reference evidence="1 2" key="1">
    <citation type="submission" date="2015-01" db="EMBL/GenBank/DDBJ databases">
        <title>Evolution of Trichinella species and genotypes.</title>
        <authorList>
            <person name="Korhonen P.K."/>
            <person name="Edoardo P."/>
            <person name="Giuseppe L.R."/>
            <person name="Gasser R.B."/>
        </authorList>
    </citation>
    <scope>NUCLEOTIDE SEQUENCE [LARGE SCALE GENOMIC DNA]</scope>
    <source>
        <strain evidence="1">ISS470</strain>
    </source>
</reference>
<protein>
    <submittedName>
        <fullName evidence="1">Uncharacterized protein</fullName>
    </submittedName>
</protein>
<dbReference type="Proteomes" id="UP000054995">
    <property type="component" value="Unassembled WGS sequence"/>
</dbReference>
<gene>
    <name evidence="1" type="ORF">T4D_2876</name>
</gene>
<name>A0A0V1FR93_TRIPS</name>
<sequence>MFDWTVKRFRAPYCLGIEHKSRQSKIDLAWLFSSFDFITQSGNFCEASMCQNVQNFCPDIAGNVFACPVPAVVECTRGCIDDLFQHAFNLHHSTSSGKRRGCFRTELDLFITGCQMARNHKPCQFVLDCTYYSEPLGKFVRPFSSNSASVQSVHPRPNGIIRAVLSIAQKKKITKPSRFLTDDSCVQSLDSKAPGTVSRSNQTLLINLYMTGQ</sequence>
<dbReference type="AlphaFoldDB" id="A0A0V1FR93"/>
<evidence type="ECO:0000313" key="1">
    <source>
        <dbReference type="EMBL" id="KRY88321.1"/>
    </source>
</evidence>
<comment type="caution">
    <text evidence="1">The sequence shown here is derived from an EMBL/GenBank/DDBJ whole genome shotgun (WGS) entry which is preliminary data.</text>
</comment>
<accession>A0A0V1FR93</accession>
<dbReference type="EMBL" id="JYDT01000043">
    <property type="protein sequence ID" value="KRY88321.1"/>
    <property type="molecule type" value="Genomic_DNA"/>
</dbReference>